<keyword evidence="2" id="KW-0808">Transferase</keyword>
<gene>
    <name evidence="2" type="ORF">Cylst_5653</name>
</gene>
<evidence type="ECO:0000313" key="3">
    <source>
        <dbReference type="Proteomes" id="UP000010475"/>
    </source>
</evidence>
<dbReference type="eggNOG" id="COG1216">
    <property type="taxonomic scope" value="Bacteria"/>
</dbReference>
<dbReference type="EMBL" id="CP003642">
    <property type="protein sequence ID" value="AFZ27653.1"/>
    <property type="molecule type" value="Genomic_DNA"/>
</dbReference>
<dbReference type="NCBIfam" id="NF038302">
    <property type="entry name" value="EPS_HpsE"/>
    <property type="match status" value="1"/>
</dbReference>
<dbReference type="Pfam" id="PF00535">
    <property type="entry name" value="Glycos_transf_2"/>
    <property type="match status" value="1"/>
</dbReference>
<dbReference type="AlphaFoldDB" id="K9X5B4"/>
<dbReference type="PATRIC" id="fig|56107.3.peg.6218"/>
<dbReference type="HOGENOM" id="CLU_025996_19_2_3"/>
<dbReference type="PANTHER" id="PTHR22916">
    <property type="entry name" value="GLYCOSYLTRANSFERASE"/>
    <property type="match status" value="1"/>
</dbReference>
<reference evidence="2 3" key="1">
    <citation type="submission" date="2012-06" db="EMBL/GenBank/DDBJ databases">
        <title>Finished chromosome of genome of Cylindrospermum stagnale PCC 7417.</title>
        <authorList>
            <consortium name="US DOE Joint Genome Institute"/>
            <person name="Gugger M."/>
            <person name="Coursin T."/>
            <person name="Rippka R."/>
            <person name="Tandeau De Marsac N."/>
            <person name="Huntemann M."/>
            <person name="Wei C.-L."/>
            <person name="Han J."/>
            <person name="Detter J.C."/>
            <person name="Han C."/>
            <person name="Tapia R."/>
            <person name="Chen A."/>
            <person name="Kyrpides N."/>
            <person name="Mavromatis K."/>
            <person name="Markowitz V."/>
            <person name="Szeto E."/>
            <person name="Ivanova N."/>
            <person name="Pagani I."/>
            <person name="Pati A."/>
            <person name="Goodwin L."/>
            <person name="Nordberg H.P."/>
            <person name="Cantor M.N."/>
            <person name="Hua S.X."/>
            <person name="Woyke T."/>
            <person name="Kerfeld C.A."/>
        </authorList>
    </citation>
    <scope>NUCLEOTIDE SEQUENCE [LARGE SCALE GENOMIC DNA]</scope>
    <source>
        <strain evidence="2 3">PCC 7417</strain>
    </source>
</reference>
<dbReference type="OrthoDB" id="468448at2"/>
<dbReference type="InterPro" id="IPR001173">
    <property type="entry name" value="Glyco_trans_2-like"/>
</dbReference>
<dbReference type="SUPFAM" id="SSF53448">
    <property type="entry name" value="Nucleotide-diphospho-sugar transferases"/>
    <property type="match status" value="1"/>
</dbReference>
<dbReference type="CDD" id="cd00761">
    <property type="entry name" value="Glyco_tranf_GTA_type"/>
    <property type="match status" value="1"/>
</dbReference>
<evidence type="ECO:0000313" key="2">
    <source>
        <dbReference type="EMBL" id="AFZ27653.1"/>
    </source>
</evidence>
<dbReference type="STRING" id="56107.Cylst_5653"/>
<keyword evidence="3" id="KW-1185">Reference proteome</keyword>
<dbReference type="InterPro" id="IPR029044">
    <property type="entry name" value="Nucleotide-diphossugar_trans"/>
</dbReference>
<feature type="domain" description="Glycosyltransferase 2-like" evidence="1">
    <location>
        <begin position="6"/>
        <end position="127"/>
    </location>
</feature>
<protein>
    <submittedName>
        <fullName evidence="2">Glycosyl transferase</fullName>
    </submittedName>
</protein>
<name>K9X5B4_9NOST</name>
<dbReference type="RefSeq" id="WP_015210887.1">
    <property type="nucleotide sequence ID" value="NC_019757.1"/>
</dbReference>
<dbReference type="KEGG" id="csg:Cylst_5653"/>
<dbReference type="Gene3D" id="3.90.550.10">
    <property type="entry name" value="Spore Coat Polysaccharide Biosynthesis Protein SpsA, Chain A"/>
    <property type="match status" value="1"/>
</dbReference>
<accession>K9X5B4</accession>
<organism evidence="2 3">
    <name type="scientific">Cylindrospermum stagnale PCC 7417</name>
    <dbReference type="NCBI Taxonomy" id="56107"/>
    <lineage>
        <taxon>Bacteria</taxon>
        <taxon>Bacillati</taxon>
        <taxon>Cyanobacteriota</taxon>
        <taxon>Cyanophyceae</taxon>
        <taxon>Nostocales</taxon>
        <taxon>Nostocaceae</taxon>
        <taxon>Cylindrospermum</taxon>
    </lineage>
</organism>
<dbReference type="Proteomes" id="UP000010475">
    <property type="component" value="Chromosome"/>
</dbReference>
<evidence type="ECO:0000259" key="1">
    <source>
        <dbReference type="Pfam" id="PF00535"/>
    </source>
</evidence>
<proteinExistence type="predicted"/>
<dbReference type="GO" id="GO:0016740">
    <property type="term" value="F:transferase activity"/>
    <property type="evidence" value="ECO:0007669"/>
    <property type="project" value="UniProtKB-KW"/>
</dbReference>
<sequence>MDFKFTVAIPTYNGASRLPRILDRLRSQKDIEELNWEIIIVDNNSSDSIAKLIQEYQQNWHHPFPLRYFLEPQQGAAFARAKAIEEAKSEIIGLLDDDNLPAPNWILEAYKFALNNPQVGAFASQIHGAFEVEPPENIKPILFYLAITERGGQPHLYQPLRQGFPPTAGLVVRRQAWQDNVPKKPFLIGRIGSSMLGSEDAEALFYIQKAGWQIWYNPSMEIEHIIPAWRLEKEYLISLMSGVGLARYHIRMLLLKTWQRPFAFFIYLANDMRKVLSHFIRYRSKINSDLLVACEMERLTATVISPFYLGKLRIERLIKAMFK</sequence>